<dbReference type="PANTHER" id="PTHR23073">
    <property type="entry name" value="26S PROTEASOME REGULATORY SUBUNIT"/>
    <property type="match status" value="1"/>
</dbReference>
<evidence type="ECO:0000259" key="4">
    <source>
        <dbReference type="SMART" id="SM00382"/>
    </source>
</evidence>
<dbReference type="InterPro" id="IPR050221">
    <property type="entry name" value="26S_Proteasome_ATPase"/>
</dbReference>
<dbReference type="InterPro" id="IPR003959">
    <property type="entry name" value="ATPase_AAA_core"/>
</dbReference>
<keyword evidence="2" id="KW-0547">Nucleotide-binding</keyword>
<proteinExistence type="inferred from homology"/>
<dbReference type="Gene3D" id="3.40.50.300">
    <property type="entry name" value="P-loop containing nucleotide triphosphate hydrolases"/>
    <property type="match status" value="2"/>
</dbReference>
<keyword evidence="3 5" id="KW-0067">ATP-binding</keyword>
<feature type="domain" description="AAA+ ATPase" evidence="4">
    <location>
        <begin position="259"/>
        <end position="389"/>
    </location>
</feature>
<evidence type="ECO:0000313" key="6">
    <source>
        <dbReference type="Proteomes" id="UP001224083"/>
    </source>
</evidence>
<sequence>MREIKLNKPTVSPYAEKLILKILFEHNQINKLIRRNDYYSDDLASALGLPEEDDLLVTTDETSSKASGVFGTQSIKPTVTKLLKARYQKIKALPLITPDYLAVAYDNLHRMQRYLELNEAEFAILQLSMHIRAEKALEVGLELLGSADLSTSCRIIASLLGISKTKVISAVSKANKLISYGLMGKSRSYYSDVDDHIEWGDTLDLDEFLLFELNEDTLLTKCLRVAQNASLTLSHFEHISDMRNMLLDYLKETVHCQKKGVNILLYGLPGTGKTELAILLAQSLTLPCYFLHHEDSDGEVINGEKRLNRCHLAQMLLKGRKSLIIFDEVEDVFSSGFFERSVAQKHKAWVNHFLENNSTPMIWISNSVKGIDPAYLRRFDLIFEMPQLPIHYRQALIREQAVETLSEAEIRYFSQIPNLSPAVLTKGLKVVKHLKQQDPQLNVSEKLLAIFNQTLQAQGYKKAFPIPAQKLDYSLDYVTCTQDLHQISEGLRKSKQGRICCYGPPGTGKTAWAEWLATLLDMPLLLCQGSDLLSPYVGETEQKIAKVFEQAKQENRLLVLDEVDTFLFAREAGQHSWEHSRVNEMLTQIERFEGVMVVSTNLMAGLDPAALRRFDLKLHFDYLQQEQIKALAHTQVKKLGLPKLMESDITRLQKLTMLTLGDFALVARRHHFCAFETVQDWIKALEEECMMKQGTKKNTIGF</sequence>
<protein>
    <submittedName>
        <fullName evidence="5">ATP-binding protein</fullName>
    </submittedName>
</protein>
<dbReference type="EMBL" id="JAQAHH010000001">
    <property type="protein sequence ID" value="MDP9499379.1"/>
    <property type="molecule type" value="Genomic_DNA"/>
</dbReference>
<gene>
    <name evidence="5" type="ORF">O7M46_00190</name>
</gene>
<reference evidence="5 6" key="1">
    <citation type="submission" date="2022-12" db="EMBL/GenBank/DDBJ databases">
        <title>Genome sequence of Pasteurellaceae Bisgaard Taxon 45.</title>
        <authorList>
            <person name="Foggin C."/>
            <person name="Rosen L.E."/>
            <person name="Henton M."/>
            <person name="Buys A."/>
            <person name="Floyd T."/>
            <person name="Turner A.D."/>
            <person name="Tarbin J."/>
            <person name="Lloyd A.S."/>
            <person name="Chaitezvi C."/>
            <person name="Ellis R.J."/>
            <person name="Roberts H.C."/>
            <person name="Dastjerdi A."/>
            <person name="Nunez A."/>
            <person name="Van Vliet A.H."/>
            <person name="Steinbach F."/>
        </authorList>
    </citation>
    <scope>NUCLEOTIDE SEQUENCE [LARGE SCALE GENOMIC DNA]</scope>
    <source>
        <strain evidence="5 6">VF20HR</strain>
    </source>
</reference>
<dbReference type="SUPFAM" id="SSF52540">
    <property type="entry name" value="P-loop containing nucleoside triphosphate hydrolases"/>
    <property type="match status" value="2"/>
</dbReference>
<dbReference type="SMART" id="SM00382">
    <property type="entry name" value="AAA"/>
    <property type="match status" value="2"/>
</dbReference>
<evidence type="ECO:0000256" key="3">
    <source>
        <dbReference type="ARBA" id="ARBA00022840"/>
    </source>
</evidence>
<dbReference type="InterPro" id="IPR003593">
    <property type="entry name" value="AAA+_ATPase"/>
</dbReference>
<feature type="domain" description="AAA+ ATPase" evidence="4">
    <location>
        <begin position="495"/>
        <end position="624"/>
    </location>
</feature>
<dbReference type="GO" id="GO:0005524">
    <property type="term" value="F:ATP binding"/>
    <property type="evidence" value="ECO:0007669"/>
    <property type="project" value="UniProtKB-KW"/>
</dbReference>
<dbReference type="Proteomes" id="UP001224083">
    <property type="component" value="Unassembled WGS sequence"/>
</dbReference>
<dbReference type="CDD" id="cd19481">
    <property type="entry name" value="RecA-like_protease"/>
    <property type="match status" value="1"/>
</dbReference>
<evidence type="ECO:0000256" key="2">
    <source>
        <dbReference type="ARBA" id="ARBA00022741"/>
    </source>
</evidence>
<dbReference type="InterPro" id="IPR027417">
    <property type="entry name" value="P-loop_NTPase"/>
</dbReference>
<organism evidence="5 6">
    <name type="scientific">Bisgaard Taxon 45</name>
    <dbReference type="NCBI Taxonomy" id="304289"/>
    <lineage>
        <taxon>Bacteria</taxon>
        <taxon>Pseudomonadati</taxon>
        <taxon>Pseudomonadota</taxon>
        <taxon>Gammaproteobacteria</taxon>
        <taxon>Pasteurellales</taxon>
        <taxon>Pasteurellaceae</taxon>
    </lineage>
</organism>
<name>A0ABT9KBD4_9PAST</name>
<dbReference type="Pfam" id="PF00004">
    <property type="entry name" value="AAA"/>
    <property type="match status" value="2"/>
</dbReference>
<comment type="similarity">
    <text evidence="1">Belongs to the AAA ATPase family.</text>
</comment>
<evidence type="ECO:0000313" key="5">
    <source>
        <dbReference type="EMBL" id="MDP9499379.1"/>
    </source>
</evidence>
<evidence type="ECO:0000256" key="1">
    <source>
        <dbReference type="ARBA" id="ARBA00006914"/>
    </source>
</evidence>
<comment type="caution">
    <text evidence="5">The sequence shown here is derived from an EMBL/GenBank/DDBJ whole genome shotgun (WGS) entry which is preliminary data.</text>
</comment>
<keyword evidence="6" id="KW-1185">Reference proteome</keyword>
<accession>A0ABT9KBD4</accession>